<evidence type="ECO:0000259" key="10">
    <source>
        <dbReference type="PROSITE" id="PS50850"/>
    </source>
</evidence>
<dbReference type="STRING" id="331657.A0A4U0WEK0"/>
<evidence type="ECO:0000256" key="6">
    <source>
        <dbReference type="ARBA" id="ARBA00023136"/>
    </source>
</evidence>
<dbReference type="Pfam" id="PF12231">
    <property type="entry name" value="Rif1_N"/>
    <property type="match status" value="1"/>
</dbReference>
<dbReference type="Gene3D" id="1.20.1250.20">
    <property type="entry name" value="MFS general substrate transporter like domains"/>
    <property type="match status" value="1"/>
</dbReference>
<sequence>MAPNLEKVDHVDGNILHIEDVALRRMSVTQPHFAELTHEARDATRSERDMTFLQALKLYPKAIAWSVVLSTAIIMEAYDIQLISTFYAFPKFREKYGVRGSDGTYEVPASWQSGLSNGALVGEIIGLFINGYISERYGYRKSMLMSLVAMTIFIFIPFFAQNVQTLLVGEVFQGLPWGVFQTLTTAYASEVCPVALRAYLTAYVNLCWVIGQLIGIGVLTGLLKRKDEWAYRIPFAIQWIWPIPLLVGVYFASESPWWLSNNHFNADETVAMMVHTNELEKEISSGTSFLDCFKGVDLRRTEISAMVYAIQILCGSAFMGYSTYFYEQAGVSTTDSFKLSLGQYAIAFVGVLLAWVAMGYLGRRTLYLVGLLVLNFLLLIIGFVALAPESVLGAKWAIVSMLLLYTFFYDVTIGPVCYSLVSEISSVRLRSKTIALARIFYNIVGCVNNIITPRMLNPTAWNWGPKAAFFWVGVCFLCLIWTYFRLPEPKGRSYGELDVLFERKVSARRFKSTVVDPFTGDTLVPVDSVDSTEKDLNRDLSEALDFLDDSFEVARTAAGGLLAAPNIDTPPEQSPSSSAEAVTNTSGKKSKRVGFSPWMNYQRAPDSLRESTERAPKVLRPSKDKKALKSILKPSDISIPLTPTESDPGRPGYFSAHNYKSFGEMLQSVVQQLARDSRTSRLDAYMALLGTWKAYEDVPEPEAMKKKMGLFMGFIRRDLVAMRTPTDPDSQI</sequence>
<feature type="transmembrane region" description="Helical" evidence="9">
    <location>
        <begin position="366"/>
        <end position="386"/>
    </location>
</feature>
<evidence type="ECO:0000256" key="1">
    <source>
        <dbReference type="ARBA" id="ARBA00004141"/>
    </source>
</evidence>
<evidence type="ECO:0000256" key="8">
    <source>
        <dbReference type="SAM" id="MobiDB-lite"/>
    </source>
</evidence>
<dbReference type="Proteomes" id="UP000308768">
    <property type="component" value="Unassembled WGS sequence"/>
</dbReference>
<dbReference type="AlphaFoldDB" id="A0A4U0WEK0"/>
<evidence type="ECO:0000313" key="12">
    <source>
        <dbReference type="Proteomes" id="UP000308768"/>
    </source>
</evidence>
<dbReference type="SUPFAM" id="SSF103473">
    <property type="entry name" value="MFS general substrate transporter"/>
    <property type="match status" value="1"/>
</dbReference>
<keyword evidence="3" id="KW-0813">Transport</keyword>
<dbReference type="PROSITE" id="PS50850">
    <property type="entry name" value="MFS"/>
    <property type="match status" value="1"/>
</dbReference>
<organism evidence="11 12">
    <name type="scientific">Cryomyces minteri</name>
    <dbReference type="NCBI Taxonomy" id="331657"/>
    <lineage>
        <taxon>Eukaryota</taxon>
        <taxon>Fungi</taxon>
        <taxon>Dikarya</taxon>
        <taxon>Ascomycota</taxon>
        <taxon>Pezizomycotina</taxon>
        <taxon>Dothideomycetes</taxon>
        <taxon>Dothideomycetes incertae sedis</taxon>
        <taxon>Cryomyces</taxon>
    </lineage>
</organism>
<dbReference type="InterPro" id="IPR020846">
    <property type="entry name" value="MFS_dom"/>
</dbReference>
<feature type="domain" description="Major facilitator superfamily (MFS) profile" evidence="10">
    <location>
        <begin position="65"/>
        <end position="490"/>
    </location>
</feature>
<dbReference type="GO" id="GO:0016020">
    <property type="term" value="C:membrane"/>
    <property type="evidence" value="ECO:0007669"/>
    <property type="project" value="UniProtKB-SubCell"/>
</dbReference>
<evidence type="ECO:0000313" key="11">
    <source>
        <dbReference type="EMBL" id="TKA60897.1"/>
    </source>
</evidence>
<dbReference type="PROSITE" id="PS00217">
    <property type="entry name" value="SUGAR_TRANSPORT_2"/>
    <property type="match status" value="1"/>
</dbReference>
<evidence type="ECO:0000256" key="7">
    <source>
        <dbReference type="ARBA" id="ARBA00026248"/>
    </source>
</evidence>
<feature type="region of interest" description="Disordered" evidence="8">
    <location>
        <begin position="562"/>
        <end position="626"/>
    </location>
</feature>
<feature type="compositionally biased region" description="Low complexity" evidence="8">
    <location>
        <begin position="570"/>
        <end position="581"/>
    </location>
</feature>
<feature type="non-terminal residue" evidence="11">
    <location>
        <position position="732"/>
    </location>
</feature>
<keyword evidence="6 9" id="KW-0472">Membrane</keyword>
<evidence type="ECO:0000256" key="9">
    <source>
        <dbReference type="SAM" id="Phobius"/>
    </source>
</evidence>
<dbReference type="InterPro" id="IPR005828">
    <property type="entry name" value="MFS_sugar_transport-like"/>
</dbReference>
<keyword evidence="5 9" id="KW-1133">Transmembrane helix</keyword>
<dbReference type="NCBIfam" id="TIGR00879">
    <property type="entry name" value="SP"/>
    <property type="match status" value="1"/>
</dbReference>
<keyword evidence="7" id="KW-0462">Maltose metabolism</keyword>
<proteinExistence type="inferred from homology"/>
<feature type="transmembrane region" description="Helical" evidence="9">
    <location>
        <begin position="109"/>
        <end position="132"/>
    </location>
</feature>
<feature type="transmembrane region" description="Helical" evidence="9">
    <location>
        <begin position="433"/>
        <end position="451"/>
    </location>
</feature>
<gene>
    <name evidence="11" type="ORF">B0A49_11440</name>
</gene>
<protein>
    <recommendedName>
        <fullName evidence="10">Major facilitator superfamily (MFS) profile domain-containing protein</fullName>
    </recommendedName>
</protein>
<dbReference type="OrthoDB" id="6612291at2759"/>
<feature type="transmembrane region" description="Helical" evidence="9">
    <location>
        <begin position="144"/>
        <end position="163"/>
    </location>
</feature>
<dbReference type="EMBL" id="NAJN01001850">
    <property type="protein sequence ID" value="TKA60897.1"/>
    <property type="molecule type" value="Genomic_DNA"/>
</dbReference>
<evidence type="ECO:0000256" key="3">
    <source>
        <dbReference type="ARBA" id="ARBA00022448"/>
    </source>
</evidence>
<keyword evidence="4 9" id="KW-0812">Transmembrane</keyword>
<comment type="similarity">
    <text evidence="2">Belongs to the major facilitator superfamily. Sugar transporter (TC 2.A.1.1) family.</text>
</comment>
<dbReference type="PANTHER" id="PTHR48022">
    <property type="entry name" value="PLASTIDIC GLUCOSE TRANSPORTER 4"/>
    <property type="match status" value="1"/>
</dbReference>
<evidence type="ECO:0000256" key="4">
    <source>
        <dbReference type="ARBA" id="ARBA00022692"/>
    </source>
</evidence>
<dbReference type="InterPro" id="IPR005829">
    <property type="entry name" value="Sugar_transporter_CS"/>
</dbReference>
<dbReference type="Pfam" id="PF00083">
    <property type="entry name" value="Sugar_tr"/>
    <property type="match status" value="1"/>
</dbReference>
<dbReference type="GO" id="GO:0000023">
    <property type="term" value="P:maltose metabolic process"/>
    <property type="evidence" value="ECO:0007669"/>
    <property type="project" value="UniProtKB-KW"/>
</dbReference>
<feature type="compositionally biased region" description="Basic and acidic residues" evidence="8">
    <location>
        <begin position="606"/>
        <end position="626"/>
    </location>
</feature>
<feature type="transmembrane region" description="Helical" evidence="9">
    <location>
        <begin position="203"/>
        <end position="223"/>
    </location>
</feature>
<reference evidence="11 12" key="1">
    <citation type="submission" date="2017-03" db="EMBL/GenBank/DDBJ databases">
        <title>Genomes of endolithic fungi from Antarctica.</title>
        <authorList>
            <person name="Coleine C."/>
            <person name="Masonjones S."/>
            <person name="Stajich J.E."/>
        </authorList>
    </citation>
    <scope>NUCLEOTIDE SEQUENCE [LARGE SCALE GENOMIC DNA]</scope>
    <source>
        <strain evidence="11 12">CCFEE 5187</strain>
    </source>
</reference>
<evidence type="ECO:0000256" key="5">
    <source>
        <dbReference type="ARBA" id="ARBA00022989"/>
    </source>
</evidence>
<dbReference type="PANTHER" id="PTHR48022:SF5">
    <property type="entry name" value="ALPHA-GLUCOSIDES PERMEASE MPH2-RELATED"/>
    <property type="match status" value="1"/>
</dbReference>
<dbReference type="GO" id="GO:0005351">
    <property type="term" value="F:carbohydrate:proton symporter activity"/>
    <property type="evidence" value="ECO:0007669"/>
    <property type="project" value="TreeGrafter"/>
</dbReference>
<dbReference type="InterPro" id="IPR050360">
    <property type="entry name" value="MFS_Sugar_Transporters"/>
</dbReference>
<feature type="transmembrane region" description="Helical" evidence="9">
    <location>
        <begin position="398"/>
        <end position="421"/>
    </location>
</feature>
<feature type="transmembrane region" description="Helical" evidence="9">
    <location>
        <begin position="341"/>
        <end position="361"/>
    </location>
</feature>
<feature type="transmembrane region" description="Helical" evidence="9">
    <location>
        <begin position="463"/>
        <end position="484"/>
    </location>
</feature>
<dbReference type="InterPro" id="IPR022031">
    <property type="entry name" value="Rif1_N"/>
</dbReference>
<keyword evidence="12" id="KW-1185">Reference proteome</keyword>
<dbReference type="FunFam" id="1.20.1250.20:FF:000149">
    <property type="entry name" value="MFS transporter, SP family, general alpha glucoside:H+ symporter"/>
    <property type="match status" value="1"/>
</dbReference>
<feature type="transmembrane region" description="Helical" evidence="9">
    <location>
        <begin position="303"/>
        <end position="321"/>
    </location>
</feature>
<accession>A0A4U0WEK0</accession>
<feature type="transmembrane region" description="Helical" evidence="9">
    <location>
        <begin position="62"/>
        <end position="89"/>
    </location>
</feature>
<evidence type="ECO:0000256" key="2">
    <source>
        <dbReference type="ARBA" id="ARBA00010992"/>
    </source>
</evidence>
<name>A0A4U0WEK0_9PEZI</name>
<comment type="caution">
    <text evidence="11">The sequence shown here is derived from an EMBL/GenBank/DDBJ whole genome shotgun (WGS) entry which is preliminary data.</text>
</comment>
<comment type="subcellular location">
    <subcellularLocation>
        <location evidence="1">Membrane</location>
        <topology evidence="1">Multi-pass membrane protein</topology>
    </subcellularLocation>
</comment>
<dbReference type="InterPro" id="IPR003663">
    <property type="entry name" value="Sugar/inositol_transpt"/>
</dbReference>
<dbReference type="InterPro" id="IPR036259">
    <property type="entry name" value="MFS_trans_sf"/>
</dbReference>